<accession>A0ABY5PEY8</accession>
<dbReference type="CDD" id="cd00757">
    <property type="entry name" value="ThiF_MoeB_HesA_family"/>
    <property type="match status" value="1"/>
</dbReference>
<keyword evidence="2" id="KW-0548">Nucleotidyltransferase</keyword>
<dbReference type="InterPro" id="IPR001763">
    <property type="entry name" value="Rhodanese-like_dom"/>
</dbReference>
<dbReference type="PANTHER" id="PTHR10953:SF102">
    <property type="entry name" value="ADENYLYLTRANSFERASE AND SULFURTRANSFERASE MOCS3"/>
    <property type="match status" value="1"/>
</dbReference>
<keyword evidence="3" id="KW-1185">Reference proteome</keyword>
<dbReference type="InterPro" id="IPR036873">
    <property type="entry name" value="Rhodanese-like_dom_sf"/>
</dbReference>
<dbReference type="NCBIfam" id="NF006444">
    <property type="entry name" value="PRK08762.1"/>
    <property type="match status" value="1"/>
</dbReference>
<dbReference type="PROSITE" id="PS50206">
    <property type="entry name" value="RHODANESE_3"/>
    <property type="match status" value="1"/>
</dbReference>
<dbReference type="SUPFAM" id="SSF52821">
    <property type="entry name" value="Rhodanese/Cell cycle control phosphatase"/>
    <property type="match status" value="1"/>
</dbReference>
<dbReference type="SMART" id="SM00450">
    <property type="entry name" value="RHOD"/>
    <property type="match status" value="1"/>
</dbReference>
<dbReference type="Gene3D" id="3.40.250.10">
    <property type="entry name" value="Rhodanese-like domain"/>
    <property type="match status" value="1"/>
</dbReference>
<name>A0ABY5PEY8_9ACTN</name>
<keyword evidence="2" id="KW-0808">Transferase</keyword>
<dbReference type="InterPro" id="IPR045886">
    <property type="entry name" value="ThiF/MoeB/HesA"/>
</dbReference>
<dbReference type="SUPFAM" id="SSF69572">
    <property type="entry name" value="Activating enzymes of the ubiquitin-like proteins"/>
    <property type="match status" value="1"/>
</dbReference>
<dbReference type="NCBIfam" id="NF004281">
    <property type="entry name" value="PRK05690.1"/>
    <property type="match status" value="1"/>
</dbReference>
<dbReference type="PANTHER" id="PTHR10953">
    <property type="entry name" value="UBIQUITIN-ACTIVATING ENZYME E1"/>
    <property type="match status" value="1"/>
</dbReference>
<dbReference type="Proteomes" id="UP001058860">
    <property type="component" value="Chromosome"/>
</dbReference>
<protein>
    <submittedName>
        <fullName evidence="2">Molybdopterin-synthase adenylyltransferase MoeB</fullName>
    </submittedName>
</protein>
<evidence type="ECO:0000313" key="3">
    <source>
        <dbReference type="Proteomes" id="UP001058860"/>
    </source>
</evidence>
<dbReference type="RefSeq" id="WP_353863715.1">
    <property type="nucleotide sequence ID" value="NZ_CP088295.1"/>
</dbReference>
<gene>
    <name evidence="2" type="primary">moeB</name>
    <name evidence="2" type="ORF">LRS13_21420</name>
</gene>
<evidence type="ECO:0000259" key="1">
    <source>
        <dbReference type="PROSITE" id="PS50206"/>
    </source>
</evidence>
<dbReference type="InterPro" id="IPR035985">
    <property type="entry name" value="Ubiquitin-activating_enz"/>
</dbReference>
<dbReference type="Pfam" id="PF00899">
    <property type="entry name" value="ThiF"/>
    <property type="match status" value="1"/>
</dbReference>
<evidence type="ECO:0000313" key="2">
    <source>
        <dbReference type="EMBL" id="UUY03203.1"/>
    </source>
</evidence>
<organism evidence="2 3">
    <name type="scientific">Svornostia abyssi</name>
    <dbReference type="NCBI Taxonomy" id="2898438"/>
    <lineage>
        <taxon>Bacteria</taxon>
        <taxon>Bacillati</taxon>
        <taxon>Actinomycetota</taxon>
        <taxon>Thermoleophilia</taxon>
        <taxon>Solirubrobacterales</taxon>
        <taxon>Baekduiaceae</taxon>
        <taxon>Svornostia</taxon>
    </lineage>
</organism>
<dbReference type="EMBL" id="CP088295">
    <property type="protein sequence ID" value="UUY03203.1"/>
    <property type="molecule type" value="Genomic_DNA"/>
</dbReference>
<feature type="domain" description="Rhodanese" evidence="1">
    <location>
        <begin position="28"/>
        <end position="118"/>
    </location>
</feature>
<dbReference type="InterPro" id="IPR000594">
    <property type="entry name" value="ThiF_NAD_FAD-bd"/>
</dbReference>
<dbReference type="Gene3D" id="3.40.50.720">
    <property type="entry name" value="NAD(P)-binding Rossmann-like Domain"/>
    <property type="match status" value="1"/>
</dbReference>
<dbReference type="GO" id="GO:0016779">
    <property type="term" value="F:nucleotidyltransferase activity"/>
    <property type="evidence" value="ECO:0007669"/>
    <property type="project" value="UniProtKB-KW"/>
</dbReference>
<dbReference type="Pfam" id="PF00581">
    <property type="entry name" value="Rhodanese"/>
    <property type="match status" value="1"/>
</dbReference>
<proteinExistence type="predicted"/>
<reference evidence="3" key="1">
    <citation type="submission" date="2021-11" db="EMBL/GenBank/DDBJ databases">
        <title>Cultivation dependent microbiological survey of springs from the worlds oldest radium mine currently devoted to the extraction of radon-saturated water.</title>
        <authorList>
            <person name="Kapinusova G."/>
            <person name="Smrhova T."/>
            <person name="Strejcek M."/>
            <person name="Suman J."/>
            <person name="Jani K."/>
            <person name="Pajer P."/>
            <person name="Uhlik O."/>
        </authorList>
    </citation>
    <scope>NUCLEOTIDE SEQUENCE [LARGE SCALE GENOMIC DNA]</scope>
    <source>
        <strain evidence="3">J379</strain>
    </source>
</reference>
<sequence length="392" mass="42101">MTPSGAEFIRQIKSQITEVDPSEVAEVIGNGVAIIDVRETDEVAQGKIPGAKHVSRAYLEQRIEGAAPDRSQRVILYCAAGNRSALAAKTLEDLGYEDVSSMTGGFTLWKDRGYEWEKPFQFTPDQRERYSRHFLLPEVGEEGQRKLLQSKVLLLGAGGLGSPIALYLAAAGVGTLGIVDDDVVDVSNLQRQVAHATDRVGVAKVESAMQAIHDINPGVEVKPYQTRLDASNIMEIISGYDVIVDGVDNFPTRYLLNDATVRLDIPVVSASILGFDGQLSVFKPHDGPCYRCLYPVPPPAELAPSCGANGVLGVLPGTMGLLQATEVIKLVIGAGEPLIGRLLLYEALGATFTELKVRRDPECPVCSVDPSTIADEDMGVFPDYEAFCAAAG</sequence>